<dbReference type="Proteomes" id="UP000785679">
    <property type="component" value="Unassembled WGS sequence"/>
</dbReference>
<feature type="transmembrane region" description="Helical" evidence="2">
    <location>
        <begin position="55"/>
        <end position="74"/>
    </location>
</feature>
<sequence length="428" mass="49155">MDIILASEEDNYSLEIQHIRTANQVLSCFQLAITLIGLTFLLIKVRKELSALHYILIGAYLTVFTMRVIMFNLGSSASGIRLAFSLLESLGIEIVFIMRNVFIFEMMKVAALLISKDQGEFKRRNIKLWIYQLIIYISQSMIFVLFVGIFLVSNAYVDYYNEYQATFNSLLIVQNVIIVIQDTFIYKQFYTSFFVLVKFKNATLTSSMSTNNLSTDQSLLASQLKIRRVVIYAMFIFTYWIYMLFVNNFFHSAYLSQTDNQGSDNWIEFMYNLHTRLLQNILDTIIISTFMYLSYSLARHSQSIPRDQRAKLLYSDLEQNSSLQKSQSAAISKKKGRKNKRGGGDSEELFNQSEMLEGNNRIGGKSPFDTIATGNFERLNTNDFEEEPLGGDEEEMGESRSRGIASVGKFKEDLILLIKSTQNITVQN</sequence>
<feature type="compositionally biased region" description="Acidic residues" evidence="1">
    <location>
        <begin position="383"/>
        <end position="396"/>
    </location>
</feature>
<organism evidence="3 4">
    <name type="scientific">Halteria grandinella</name>
    <dbReference type="NCBI Taxonomy" id="5974"/>
    <lineage>
        <taxon>Eukaryota</taxon>
        <taxon>Sar</taxon>
        <taxon>Alveolata</taxon>
        <taxon>Ciliophora</taxon>
        <taxon>Intramacronucleata</taxon>
        <taxon>Spirotrichea</taxon>
        <taxon>Stichotrichia</taxon>
        <taxon>Sporadotrichida</taxon>
        <taxon>Halteriidae</taxon>
        <taxon>Halteria</taxon>
    </lineage>
</organism>
<gene>
    <name evidence="3" type="ORF">FGO68_gene13900</name>
</gene>
<dbReference type="AlphaFoldDB" id="A0A8J8T1G6"/>
<feature type="region of interest" description="Disordered" evidence="1">
    <location>
        <begin position="324"/>
        <end position="404"/>
    </location>
</feature>
<evidence type="ECO:0000256" key="2">
    <source>
        <dbReference type="SAM" id="Phobius"/>
    </source>
</evidence>
<feature type="transmembrane region" description="Helical" evidence="2">
    <location>
        <begin position="277"/>
        <end position="298"/>
    </location>
</feature>
<dbReference type="EMBL" id="RRYP01009927">
    <property type="protein sequence ID" value="TNV78737.1"/>
    <property type="molecule type" value="Genomic_DNA"/>
</dbReference>
<comment type="caution">
    <text evidence="3">The sequence shown here is derived from an EMBL/GenBank/DDBJ whole genome shotgun (WGS) entry which is preliminary data.</text>
</comment>
<evidence type="ECO:0000256" key="1">
    <source>
        <dbReference type="SAM" id="MobiDB-lite"/>
    </source>
</evidence>
<keyword evidence="2" id="KW-0472">Membrane</keyword>
<feature type="transmembrane region" description="Helical" evidence="2">
    <location>
        <begin position="229"/>
        <end position="250"/>
    </location>
</feature>
<evidence type="ECO:0000313" key="3">
    <source>
        <dbReference type="EMBL" id="TNV78737.1"/>
    </source>
</evidence>
<feature type="transmembrane region" description="Helical" evidence="2">
    <location>
        <begin position="24"/>
        <end position="43"/>
    </location>
</feature>
<keyword evidence="2" id="KW-1133">Transmembrane helix</keyword>
<protein>
    <submittedName>
        <fullName evidence="3">Uncharacterized protein</fullName>
    </submittedName>
</protein>
<reference evidence="3" key="1">
    <citation type="submission" date="2019-06" db="EMBL/GenBank/DDBJ databases">
        <authorList>
            <person name="Zheng W."/>
        </authorList>
    </citation>
    <scope>NUCLEOTIDE SEQUENCE</scope>
    <source>
        <strain evidence="3">QDHG01</strain>
    </source>
</reference>
<name>A0A8J8T1G6_HALGN</name>
<feature type="compositionally biased region" description="Basic residues" evidence="1">
    <location>
        <begin position="332"/>
        <end position="341"/>
    </location>
</feature>
<proteinExistence type="predicted"/>
<evidence type="ECO:0000313" key="4">
    <source>
        <dbReference type="Proteomes" id="UP000785679"/>
    </source>
</evidence>
<keyword evidence="2" id="KW-0812">Transmembrane</keyword>
<feature type="transmembrane region" description="Helical" evidence="2">
    <location>
        <begin position="163"/>
        <end position="180"/>
    </location>
</feature>
<accession>A0A8J8T1G6</accession>
<keyword evidence="4" id="KW-1185">Reference proteome</keyword>
<feature type="transmembrane region" description="Helical" evidence="2">
    <location>
        <begin position="134"/>
        <end position="157"/>
    </location>
</feature>